<protein>
    <recommendedName>
        <fullName evidence="3">WYL domain-containing protein</fullName>
    </recommendedName>
</protein>
<reference evidence="1 2" key="1">
    <citation type="journal article" date="2014" name="PLoS ONE">
        <title>Genome Sequence of Candidatus Nitrososphaera evergladensis from Group I.1b Enriched from Everglades Soil Reveals Novel Genomic Features of the Ammonia-Oxidizing Archaea.</title>
        <authorList>
            <person name="Zhalnina K.V."/>
            <person name="Dias R."/>
            <person name="Leonard M.T."/>
            <person name="Dorr de Quadros P."/>
            <person name="Camargo F.A."/>
            <person name="Drew J.C."/>
            <person name="Farmerie W.G."/>
            <person name="Daroub S.H."/>
            <person name="Triplett E.W."/>
        </authorList>
    </citation>
    <scope>NUCLEOTIDE SEQUENCE [LARGE SCALE GENOMIC DNA]</scope>
    <source>
        <strain evidence="1 2">SR1</strain>
    </source>
</reference>
<dbReference type="EMBL" id="CP007174">
    <property type="protein sequence ID" value="AIF84193.1"/>
    <property type="molecule type" value="Genomic_DNA"/>
</dbReference>
<accession>A0A075MSR8</accession>
<name>A0A075MSR8_9ARCH</name>
<keyword evidence="2" id="KW-1185">Reference proteome</keyword>
<evidence type="ECO:0008006" key="3">
    <source>
        <dbReference type="Google" id="ProtNLM"/>
    </source>
</evidence>
<dbReference type="HOGENOM" id="CLU_152989_0_0_2"/>
<sequence>MAYVYHSIDEIIRAAIVSKNIIEFSYHNHDRIAEPHVYGIHNGRKQLLVYQIGGQSSSGNIPGWRRVNVDEMTSARITTQTFAGPRHYPSGQHGSFDEILAVVTYRDEIAE</sequence>
<dbReference type="eggNOG" id="arCOG08243">
    <property type="taxonomic scope" value="Archaea"/>
</dbReference>
<evidence type="ECO:0000313" key="2">
    <source>
        <dbReference type="Proteomes" id="UP000028194"/>
    </source>
</evidence>
<dbReference type="KEGG" id="nev:NTE_02139"/>
<dbReference type="AlphaFoldDB" id="A0A075MSR8"/>
<evidence type="ECO:0000313" key="1">
    <source>
        <dbReference type="EMBL" id="AIF84193.1"/>
    </source>
</evidence>
<dbReference type="Proteomes" id="UP000028194">
    <property type="component" value="Chromosome"/>
</dbReference>
<organism evidence="1 2">
    <name type="scientific">Candidatus Nitrososphaera evergladensis SR1</name>
    <dbReference type="NCBI Taxonomy" id="1459636"/>
    <lineage>
        <taxon>Archaea</taxon>
        <taxon>Nitrososphaerota</taxon>
        <taxon>Nitrososphaeria</taxon>
        <taxon>Nitrososphaerales</taxon>
        <taxon>Nitrososphaeraceae</taxon>
        <taxon>Nitrososphaera</taxon>
    </lineage>
</organism>
<proteinExistence type="predicted"/>
<gene>
    <name evidence="1" type="ORF">NTE_02139</name>
</gene>